<dbReference type="GO" id="GO:0016757">
    <property type="term" value="F:glycosyltransferase activity"/>
    <property type="evidence" value="ECO:0007669"/>
    <property type="project" value="UniProtKB-KW"/>
</dbReference>
<reference evidence="2" key="1">
    <citation type="submission" date="2021-07" db="EMBL/GenBank/DDBJ databases">
        <title>Pseudohoeflea marina sp. nov. a polyhydroxyalcanoate-producing bacterium.</title>
        <authorList>
            <person name="Zheng W."/>
            <person name="Yu S."/>
            <person name="Huang Y."/>
        </authorList>
    </citation>
    <scope>NUCLEOTIDE SEQUENCE</scope>
    <source>
        <strain evidence="2">DP4N28-3</strain>
    </source>
</reference>
<dbReference type="EC" id="2.4.-.-" evidence="2"/>
<dbReference type="EMBL" id="JAHWQX010000001">
    <property type="protein sequence ID" value="MBW3096076.1"/>
    <property type="molecule type" value="Genomic_DNA"/>
</dbReference>
<dbReference type="Proteomes" id="UP001430804">
    <property type="component" value="Unassembled WGS sequence"/>
</dbReference>
<keyword evidence="2" id="KW-0328">Glycosyltransferase</keyword>
<dbReference type="PANTHER" id="PTHR46401:SF2">
    <property type="entry name" value="GLYCOSYLTRANSFERASE WBBK-RELATED"/>
    <property type="match status" value="1"/>
</dbReference>
<dbReference type="RefSeq" id="WP_219157958.1">
    <property type="nucleotide sequence ID" value="NZ_JAHWQX010000001.1"/>
</dbReference>
<sequence>MPIDDVNATPTQAGDTATDMPAIFLDVSGILQWGHQPPTGIQRVEIAIARQAAERADITLVSYDRLKGRYHTLTPAHRSYLDSILEGSRLNQIAELRAGQLPSQLGLQLQFRGKELGRQIAQKYIGASTRGGLHYTAVKTAIRLYGRLYALSHRLAGKAHGPAPASSEGPRAILISHEFARNDAARRAAVHLGAQPVYLVYDIIPIRQPQFVSARFAATMDAFINRWLATDDPMLTISQAVKTDIVALSRDRGHENVAHRIQVCPLGSSLAASDAASRPIEILLNRRFALYCSSLTPHKRQDVLVDAWIRLNRLLPAEDLPDLVLIGRAGKIMPKIDSLLDGAPETRSKVHVLTDIQDDQLAWAYRNASLGLFASVNEGWGLGVSESLAYGLPIVHSAAPSLREASQGLMPVVEGETADAWVEMLKPLFLHPERIAALRETIKAQYQPGTPGDFARDVLSAVASHAGPRPADQI</sequence>
<comment type="caution">
    <text evidence="2">The sequence shown here is derived from an EMBL/GenBank/DDBJ whole genome shotgun (WGS) entry which is preliminary data.</text>
</comment>
<name>A0ABS6WJF6_9HYPH</name>
<evidence type="ECO:0000256" key="1">
    <source>
        <dbReference type="ARBA" id="ARBA00022679"/>
    </source>
</evidence>
<organism evidence="2 3">
    <name type="scientific">Pseudohoeflea coraliihabitans</name>
    <dbReference type="NCBI Taxonomy" id="2860393"/>
    <lineage>
        <taxon>Bacteria</taxon>
        <taxon>Pseudomonadati</taxon>
        <taxon>Pseudomonadota</taxon>
        <taxon>Alphaproteobacteria</taxon>
        <taxon>Hyphomicrobiales</taxon>
        <taxon>Rhizobiaceae</taxon>
        <taxon>Pseudohoeflea</taxon>
    </lineage>
</organism>
<accession>A0ABS6WJF6</accession>
<keyword evidence="3" id="KW-1185">Reference proteome</keyword>
<proteinExistence type="predicted"/>
<dbReference type="Pfam" id="PF13692">
    <property type="entry name" value="Glyco_trans_1_4"/>
    <property type="match status" value="1"/>
</dbReference>
<dbReference type="PANTHER" id="PTHR46401">
    <property type="entry name" value="GLYCOSYLTRANSFERASE WBBK-RELATED"/>
    <property type="match status" value="1"/>
</dbReference>
<protein>
    <submittedName>
        <fullName evidence="2">Glycosyltransferase</fullName>
        <ecNumber evidence="2">2.4.-.-</ecNumber>
    </submittedName>
</protein>
<keyword evidence="1 2" id="KW-0808">Transferase</keyword>
<evidence type="ECO:0000313" key="2">
    <source>
        <dbReference type="EMBL" id="MBW3096076.1"/>
    </source>
</evidence>
<gene>
    <name evidence="2" type="ORF">KY465_02155</name>
</gene>
<evidence type="ECO:0000313" key="3">
    <source>
        <dbReference type="Proteomes" id="UP001430804"/>
    </source>
</evidence>